<dbReference type="Pfam" id="PF00093">
    <property type="entry name" value="VWC"/>
    <property type="match status" value="1"/>
</dbReference>
<feature type="region of interest" description="Disordered" evidence="1">
    <location>
        <begin position="141"/>
        <end position="178"/>
    </location>
</feature>
<evidence type="ECO:0000313" key="4">
    <source>
        <dbReference type="Proteomes" id="UP001176940"/>
    </source>
</evidence>
<dbReference type="PROSITE" id="PS01208">
    <property type="entry name" value="VWFC_1"/>
    <property type="match status" value="1"/>
</dbReference>
<dbReference type="PROSITE" id="PS50184">
    <property type="entry name" value="VWFC_2"/>
    <property type="match status" value="1"/>
</dbReference>
<gene>
    <name evidence="3" type="ORF">RIMI_LOCUS9646508</name>
</gene>
<feature type="compositionally biased region" description="Low complexity" evidence="1">
    <location>
        <begin position="148"/>
        <end position="168"/>
    </location>
</feature>
<feature type="domain" description="VWFC" evidence="2">
    <location>
        <begin position="1"/>
        <end position="62"/>
    </location>
</feature>
<evidence type="ECO:0000256" key="1">
    <source>
        <dbReference type="SAM" id="MobiDB-lite"/>
    </source>
</evidence>
<reference evidence="3" key="1">
    <citation type="submission" date="2023-07" db="EMBL/GenBank/DDBJ databases">
        <authorList>
            <person name="Stuckert A."/>
        </authorList>
    </citation>
    <scope>NUCLEOTIDE SEQUENCE</scope>
</reference>
<comment type="caution">
    <text evidence="3">The sequence shown here is derived from an EMBL/GenBank/DDBJ whole genome shotgun (WGS) entry which is preliminary data.</text>
</comment>
<dbReference type="Proteomes" id="UP001176940">
    <property type="component" value="Unassembled WGS sequence"/>
</dbReference>
<sequence>MCVPSTEHEGKGDQPGEDWQDGCHMCRCVNGIGVCATKCPPLQCAEVEVKVLEPGGCCPVCRRLMEDGSPVCKLHTEVRNITKGGCYLENVEVHFCRGQCSSWTNVLAEEPYLQTMCDCCSYRLDPESPVKILNLRCEDGEEEPVETSPSAEPCASDPSAADPSAADAQVSGSSSLVL</sequence>
<dbReference type="InterPro" id="IPR001007">
    <property type="entry name" value="VWF_dom"/>
</dbReference>
<accession>A0ABN9LIF5</accession>
<dbReference type="EMBL" id="CAUEEQ010020180">
    <property type="protein sequence ID" value="CAJ0942552.1"/>
    <property type="molecule type" value="Genomic_DNA"/>
</dbReference>
<organism evidence="3 4">
    <name type="scientific">Ranitomeya imitator</name>
    <name type="common">mimic poison frog</name>
    <dbReference type="NCBI Taxonomy" id="111125"/>
    <lineage>
        <taxon>Eukaryota</taxon>
        <taxon>Metazoa</taxon>
        <taxon>Chordata</taxon>
        <taxon>Craniata</taxon>
        <taxon>Vertebrata</taxon>
        <taxon>Euteleostomi</taxon>
        <taxon>Amphibia</taxon>
        <taxon>Batrachia</taxon>
        <taxon>Anura</taxon>
        <taxon>Neobatrachia</taxon>
        <taxon>Hyloidea</taxon>
        <taxon>Dendrobatidae</taxon>
        <taxon>Dendrobatinae</taxon>
        <taxon>Ranitomeya</taxon>
    </lineage>
</organism>
<evidence type="ECO:0000313" key="3">
    <source>
        <dbReference type="EMBL" id="CAJ0942552.1"/>
    </source>
</evidence>
<name>A0ABN9LIF5_9NEOB</name>
<protein>
    <recommendedName>
        <fullName evidence="2">VWFC domain-containing protein</fullName>
    </recommendedName>
</protein>
<dbReference type="SUPFAM" id="SSF57603">
    <property type="entry name" value="FnI-like domain"/>
    <property type="match status" value="1"/>
</dbReference>
<dbReference type="Gene3D" id="2.10.90.10">
    <property type="entry name" value="Cystine-knot cytokines"/>
    <property type="match status" value="1"/>
</dbReference>
<keyword evidence="4" id="KW-1185">Reference proteome</keyword>
<evidence type="ECO:0000259" key="2">
    <source>
        <dbReference type="PROSITE" id="PS50184"/>
    </source>
</evidence>
<dbReference type="InterPro" id="IPR029034">
    <property type="entry name" value="Cystine-knot_cytokine"/>
</dbReference>
<proteinExistence type="predicted"/>